<keyword evidence="9" id="KW-1133">Transmembrane helix</keyword>
<keyword evidence="9" id="KW-0472">Membrane</keyword>
<dbReference type="InterPro" id="IPR036396">
    <property type="entry name" value="Cyt_P450_sf"/>
</dbReference>
<dbReference type="GO" id="GO:0005506">
    <property type="term" value="F:iron ion binding"/>
    <property type="evidence" value="ECO:0007669"/>
    <property type="project" value="InterPro"/>
</dbReference>
<keyword evidence="7" id="KW-0408">Iron</keyword>
<evidence type="ECO:0000256" key="4">
    <source>
        <dbReference type="ARBA" id="ARBA00022617"/>
    </source>
</evidence>
<accession>A0A0C3FXS1</accession>
<sequence length="430" mass="47978">MELSVSLLLSFASSVILIIGSYKVLFRRRKGALPPGPRPWPIVGNIPELPKNRDWRTYEKWAKEYGSVVSLSLGIFGDPMIIINKFDIARDLMNGRSANSADRPFLISAEAKGDDWMISSASGHPHKVRRAIASRYYSGPAAKNYQIIQQDETHDLLCAIAASPDDLHNHLKRFGANIVLLSTYGYRIQESSDPVLVRIHEGIKYTDSDLGILGFLLETFPMLRYYPTWLPFSGFQKKLASSREVIMASLRDEPFAKSKRLIAEGNAMPCLVSTLLEDGPDETQENLIRDCAGVMYAAGADSTAATLYSFFLGATLFPSFYKQAQQELDTVIGGDRLPTIHDRLHLPFTEAVVLELLRWNVVTPLGIPHRVISDDFYEGMLIPAGATITANEWTILHDPVTFPNPDTFDPYRFLGPGSEERKEIVGVVWG</sequence>
<feature type="transmembrane region" description="Helical" evidence="9">
    <location>
        <begin position="6"/>
        <end position="25"/>
    </location>
</feature>
<evidence type="ECO:0000256" key="1">
    <source>
        <dbReference type="ARBA" id="ARBA00001971"/>
    </source>
</evidence>
<comment type="similarity">
    <text evidence="3">Belongs to the cytochrome P450 family.</text>
</comment>
<dbReference type="Proteomes" id="UP000054166">
    <property type="component" value="Unassembled WGS sequence"/>
</dbReference>
<evidence type="ECO:0000256" key="3">
    <source>
        <dbReference type="ARBA" id="ARBA00010617"/>
    </source>
</evidence>
<evidence type="ECO:0000256" key="7">
    <source>
        <dbReference type="ARBA" id="ARBA00023004"/>
    </source>
</evidence>
<organism evidence="10 11">
    <name type="scientific">Piloderma croceum (strain F 1598)</name>
    <dbReference type="NCBI Taxonomy" id="765440"/>
    <lineage>
        <taxon>Eukaryota</taxon>
        <taxon>Fungi</taxon>
        <taxon>Dikarya</taxon>
        <taxon>Basidiomycota</taxon>
        <taxon>Agaricomycotina</taxon>
        <taxon>Agaricomycetes</taxon>
        <taxon>Agaricomycetidae</taxon>
        <taxon>Atheliales</taxon>
        <taxon>Atheliaceae</taxon>
        <taxon>Piloderma</taxon>
    </lineage>
</organism>
<dbReference type="InterPro" id="IPR002401">
    <property type="entry name" value="Cyt_P450_E_grp-I"/>
</dbReference>
<reference evidence="11" key="2">
    <citation type="submission" date="2015-01" db="EMBL/GenBank/DDBJ databases">
        <title>Evolutionary Origins and Diversification of the Mycorrhizal Mutualists.</title>
        <authorList>
            <consortium name="DOE Joint Genome Institute"/>
            <consortium name="Mycorrhizal Genomics Consortium"/>
            <person name="Kohler A."/>
            <person name="Kuo A."/>
            <person name="Nagy L.G."/>
            <person name="Floudas D."/>
            <person name="Copeland A."/>
            <person name="Barry K.W."/>
            <person name="Cichocki N."/>
            <person name="Veneault-Fourrey C."/>
            <person name="LaButti K."/>
            <person name="Lindquist E.A."/>
            <person name="Lipzen A."/>
            <person name="Lundell T."/>
            <person name="Morin E."/>
            <person name="Murat C."/>
            <person name="Riley R."/>
            <person name="Ohm R."/>
            <person name="Sun H."/>
            <person name="Tunlid A."/>
            <person name="Henrissat B."/>
            <person name="Grigoriev I.V."/>
            <person name="Hibbett D.S."/>
            <person name="Martin F."/>
        </authorList>
    </citation>
    <scope>NUCLEOTIDE SEQUENCE [LARGE SCALE GENOMIC DNA]</scope>
    <source>
        <strain evidence="11">F 1598</strain>
    </source>
</reference>
<dbReference type="PANTHER" id="PTHR46300">
    <property type="entry name" value="P450, PUTATIVE (EUROFUNG)-RELATED-RELATED"/>
    <property type="match status" value="1"/>
</dbReference>
<reference evidence="10 11" key="1">
    <citation type="submission" date="2014-04" db="EMBL/GenBank/DDBJ databases">
        <authorList>
            <consortium name="DOE Joint Genome Institute"/>
            <person name="Kuo A."/>
            <person name="Tarkka M."/>
            <person name="Buscot F."/>
            <person name="Kohler A."/>
            <person name="Nagy L.G."/>
            <person name="Floudas D."/>
            <person name="Copeland A."/>
            <person name="Barry K.W."/>
            <person name="Cichocki N."/>
            <person name="Veneault-Fourrey C."/>
            <person name="LaButti K."/>
            <person name="Lindquist E.A."/>
            <person name="Lipzen A."/>
            <person name="Lundell T."/>
            <person name="Morin E."/>
            <person name="Murat C."/>
            <person name="Sun H."/>
            <person name="Tunlid A."/>
            <person name="Henrissat B."/>
            <person name="Grigoriev I.V."/>
            <person name="Hibbett D.S."/>
            <person name="Martin F."/>
            <person name="Nordberg H.P."/>
            <person name="Cantor M.N."/>
            <person name="Hua S.X."/>
        </authorList>
    </citation>
    <scope>NUCLEOTIDE SEQUENCE [LARGE SCALE GENOMIC DNA]</scope>
    <source>
        <strain evidence="10 11">F 1598</strain>
    </source>
</reference>
<keyword evidence="5" id="KW-0479">Metal-binding</keyword>
<keyword evidence="9" id="KW-0812">Transmembrane</keyword>
<keyword evidence="11" id="KW-1185">Reference proteome</keyword>
<dbReference type="GO" id="GO:0016705">
    <property type="term" value="F:oxidoreductase activity, acting on paired donors, with incorporation or reduction of molecular oxygen"/>
    <property type="evidence" value="ECO:0007669"/>
    <property type="project" value="InterPro"/>
</dbReference>
<name>A0A0C3FXS1_PILCF</name>
<evidence type="ECO:0000256" key="9">
    <source>
        <dbReference type="SAM" id="Phobius"/>
    </source>
</evidence>
<proteinExistence type="inferred from homology"/>
<evidence type="ECO:0000313" key="10">
    <source>
        <dbReference type="EMBL" id="KIM84344.1"/>
    </source>
</evidence>
<dbReference type="SUPFAM" id="SSF48264">
    <property type="entry name" value="Cytochrome P450"/>
    <property type="match status" value="1"/>
</dbReference>
<dbReference type="InterPro" id="IPR001128">
    <property type="entry name" value="Cyt_P450"/>
</dbReference>
<dbReference type="PRINTS" id="PR00463">
    <property type="entry name" value="EP450I"/>
</dbReference>
<evidence type="ECO:0000256" key="8">
    <source>
        <dbReference type="ARBA" id="ARBA00023033"/>
    </source>
</evidence>
<dbReference type="GO" id="GO:0004497">
    <property type="term" value="F:monooxygenase activity"/>
    <property type="evidence" value="ECO:0007669"/>
    <property type="project" value="UniProtKB-KW"/>
</dbReference>
<protein>
    <recommendedName>
        <fullName evidence="12">Cytochrome P450</fullName>
    </recommendedName>
</protein>
<evidence type="ECO:0008006" key="12">
    <source>
        <dbReference type="Google" id="ProtNLM"/>
    </source>
</evidence>
<comment type="cofactor">
    <cofactor evidence="1">
        <name>heme</name>
        <dbReference type="ChEBI" id="CHEBI:30413"/>
    </cofactor>
</comment>
<dbReference type="AlphaFoldDB" id="A0A0C3FXS1"/>
<dbReference type="InParanoid" id="A0A0C3FXS1"/>
<gene>
    <name evidence="10" type="ORF">PILCRDRAFT_818691</name>
</gene>
<dbReference type="InterPro" id="IPR050364">
    <property type="entry name" value="Cytochrome_P450_fung"/>
</dbReference>
<dbReference type="EMBL" id="KN832988">
    <property type="protein sequence ID" value="KIM84344.1"/>
    <property type="molecule type" value="Genomic_DNA"/>
</dbReference>
<dbReference type="Gene3D" id="1.10.630.10">
    <property type="entry name" value="Cytochrome P450"/>
    <property type="match status" value="1"/>
</dbReference>
<dbReference type="GO" id="GO:0020037">
    <property type="term" value="F:heme binding"/>
    <property type="evidence" value="ECO:0007669"/>
    <property type="project" value="InterPro"/>
</dbReference>
<evidence type="ECO:0000313" key="11">
    <source>
        <dbReference type="Proteomes" id="UP000054166"/>
    </source>
</evidence>
<keyword evidence="6" id="KW-0560">Oxidoreductase</keyword>
<keyword evidence="8" id="KW-0503">Monooxygenase</keyword>
<evidence type="ECO:0000256" key="5">
    <source>
        <dbReference type="ARBA" id="ARBA00022723"/>
    </source>
</evidence>
<evidence type="ECO:0000256" key="2">
    <source>
        <dbReference type="ARBA" id="ARBA00005179"/>
    </source>
</evidence>
<dbReference type="HOGENOM" id="CLU_001570_2_3_1"/>
<comment type="pathway">
    <text evidence="2">Secondary metabolite biosynthesis.</text>
</comment>
<keyword evidence="4" id="KW-0349">Heme</keyword>
<dbReference type="Pfam" id="PF00067">
    <property type="entry name" value="p450"/>
    <property type="match status" value="1"/>
</dbReference>
<dbReference type="STRING" id="765440.A0A0C3FXS1"/>
<evidence type="ECO:0000256" key="6">
    <source>
        <dbReference type="ARBA" id="ARBA00023002"/>
    </source>
</evidence>
<dbReference type="OrthoDB" id="1055148at2759"/>
<dbReference type="PANTHER" id="PTHR46300:SF7">
    <property type="entry name" value="P450, PUTATIVE (EUROFUNG)-RELATED"/>
    <property type="match status" value="1"/>
</dbReference>